<feature type="domain" description="NERD" evidence="1">
    <location>
        <begin position="1"/>
        <end position="53"/>
    </location>
</feature>
<reference evidence="3 4" key="1">
    <citation type="submission" date="2020-02" db="EMBL/GenBank/DDBJ databases">
        <title>Bacillus aquiflavi sp. nov., isolated from yellow water of strong flavor Chinese baijiu in Yibin region of China.</title>
        <authorList>
            <person name="Xie J."/>
        </authorList>
    </citation>
    <scope>NUCLEOTIDE SEQUENCE [LARGE SCALE GENOMIC DNA]</scope>
    <source>
        <strain evidence="3 4">3H-10</strain>
    </source>
</reference>
<dbReference type="AlphaFoldDB" id="A0A6B3W0P4"/>
<evidence type="ECO:0000259" key="1">
    <source>
        <dbReference type="PROSITE" id="PS50965"/>
    </source>
</evidence>
<dbReference type="Proteomes" id="UP000472971">
    <property type="component" value="Unassembled WGS sequence"/>
</dbReference>
<evidence type="ECO:0000313" key="4">
    <source>
        <dbReference type="Proteomes" id="UP000472971"/>
    </source>
</evidence>
<gene>
    <name evidence="3" type="ORF">G4D64_08395</name>
    <name evidence="2" type="ORF">H1Z61_09000</name>
</gene>
<dbReference type="EMBL" id="JAAIWN010000016">
    <property type="protein sequence ID" value="NEY81533.1"/>
    <property type="molecule type" value="Genomic_DNA"/>
</dbReference>
<protein>
    <submittedName>
        <fullName evidence="3">NERD domain-containing protein</fullName>
    </submittedName>
</protein>
<evidence type="ECO:0000313" key="3">
    <source>
        <dbReference type="EMBL" id="NEY81533.1"/>
    </source>
</evidence>
<sequence>MRNIFITLTNKTFKVPVNFRQIDHFVLMSTGIFMIEMKYWSLFRKTDKGGCNL</sequence>
<evidence type="ECO:0000313" key="2">
    <source>
        <dbReference type="EMBL" id="MBA4537276.1"/>
    </source>
</evidence>
<dbReference type="PROSITE" id="PS50965">
    <property type="entry name" value="NERD"/>
    <property type="match status" value="1"/>
</dbReference>
<proteinExistence type="predicted"/>
<keyword evidence="4" id="KW-1185">Reference proteome</keyword>
<evidence type="ECO:0000313" key="5">
    <source>
        <dbReference type="Proteomes" id="UP000570010"/>
    </source>
</evidence>
<reference evidence="2 5" key="2">
    <citation type="submission" date="2020-07" db="EMBL/GenBank/DDBJ databases">
        <authorList>
            <person name="Feng H."/>
        </authorList>
    </citation>
    <scope>NUCLEOTIDE SEQUENCE [LARGE SCALE GENOMIC DNA]</scope>
    <source>
        <strain evidence="5">s-12</strain>
        <strain evidence="2">S-12</strain>
    </source>
</reference>
<dbReference type="Pfam" id="PF08378">
    <property type="entry name" value="NERD"/>
    <property type="match status" value="1"/>
</dbReference>
<dbReference type="RefSeq" id="WP_163241923.1">
    <property type="nucleotide sequence ID" value="NZ_CP082780.1"/>
</dbReference>
<name>A0A6B3W0P4_9BACI</name>
<dbReference type="EMBL" id="JACEIO010000018">
    <property type="protein sequence ID" value="MBA4537276.1"/>
    <property type="molecule type" value="Genomic_DNA"/>
</dbReference>
<dbReference type="InterPro" id="IPR011528">
    <property type="entry name" value="NERD"/>
</dbReference>
<dbReference type="Proteomes" id="UP000570010">
    <property type="component" value="Unassembled WGS sequence"/>
</dbReference>
<accession>A0A6B3W0P4</accession>
<comment type="caution">
    <text evidence="3">The sequence shown here is derived from an EMBL/GenBank/DDBJ whole genome shotgun (WGS) entry which is preliminary data.</text>
</comment>
<organism evidence="3 4">
    <name type="scientific">Bacillus aquiflavi</name>
    <dbReference type="NCBI Taxonomy" id="2672567"/>
    <lineage>
        <taxon>Bacteria</taxon>
        <taxon>Bacillati</taxon>
        <taxon>Bacillota</taxon>
        <taxon>Bacilli</taxon>
        <taxon>Bacillales</taxon>
        <taxon>Bacillaceae</taxon>
        <taxon>Bacillus</taxon>
    </lineage>
</organism>